<dbReference type="InterPro" id="IPR029068">
    <property type="entry name" value="Glyas_Bleomycin-R_OHBP_Dase"/>
</dbReference>
<reference evidence="1" key="1">
    <citation type="submission" date="2020-05" db="EMBL/GenBank/DDBJ databases">
        <authorList>
            <person name="Chiriac C."/>
            <person name="Salcher M."/>
            <person name="Ghai R."/>
            <person name="Kavagutti S V."/>
        </authorList>
    </citation>
    <scope>NUCLEOTIDE SEQUENCE</scope>
</reference>
<dbReference type="EMBL" id="CAFAAL010000201">
    <property type="protein sequence ID" value="CAB4817635.1"/>
    <property type="molecule type" value="Genomic_DNA"/>
</dbReference>
<proteinExistence type="predicted"/>
<name>A0A6J6ZA38_9ZZZZ</name>
<organism evidence="1">
    <name type="scientific">freshwater metagenome</name>
    <dbReference type="NCBI Taxonomy" id="449393"/>
    <lineage>
        <taxon>unclassified sequences</taxon>
        <taxon>metagenomes</taxon>
        <taxon>ecological metagenomes</taxon>
    </lineage>
</organism>
<sequence length="92" mass="10352">MVELVREHTSPLGPSPSGLHHMAFMVDSLHGGIEWCAQQGWPLTLHAQTSGGQEFVFCDARDDLGHFIEMYEPSERLLGFYDHVRQLSQTPS</sequence>
<gene>
    <name evidence="1" type="ORF">UFOPK3004_01653</name>
</gene>
<dbReference type="Gene3D" id="3.10.180.10">
    <property type="entry name" value="2,3-Dihydroxybiphenyl 1,2-Dioxygenase, domain 1"/>
    <property type="match status" value="1"/>
</dbReference>
<evidence type="ECO:0000313" key="1">
    <source>
        <dbReference type="EMBL" id="CAB4817635.1"/>
    </source>
</evidence>
<protein>
    <submittedName>
        <fullName evidence="1">Unannotated protein</fullName>
    </submittedName>
</protein>
<dbReference type="SUPFAM" id="SSF54593">
    <property type="entry name" value="Glyoxalase/Bleomycin resistance protein/Dihydroxybiphenyl dioxygenase"/>
    <property type="match status" value="1"/>
</dbReference>
<accession>A0A6J6ZA38</accession>
<dbReference type="AlphaFoldDB" id="A0A6J6ZA38"/>